<comment type="caution">
    <text evidence="4">The sequence shown here is derived from an EMBL/GenBank/DDBJ whole genome shotgun (WGS) entry which is preliminary data.</text>
</comment>
<evidence type="ECO:0000259" key="2">
    <source>
        <dbReference type="PROSITE" id="PS50110"/>
    </source>
</evidence>
<name>A0AA41W901_9GAMM</name>
<protein>
    <submittedName>
        <fullName evidence="4">Response regulator</fullName>
    </submittedName>
</protein>
<dbReference type="SUPFAM" id="SSF52172">
    <property type="entry name" value="CheY-like"/>
    <property type="match status" value="1"/>
</dbReference>
<dbReference type="CDD" id="cd17546">
    <property type="entry name" value="REC_hyHK_CKI1_RcsC-like"/>
    <property type="match status" value="1"/>
</dbReference>
<dbReference type="RefSeq" id="WP_251262754.1">
    <property type="nucleotide sequence ID" value="NZ_JAMQGP010000010.1"/>
</dbReference>
<dbReference type="InterPro" id="IPR052048">
    <property type="entry name" value="ST_Response_Regulator"/>
</dbReference>
<dbReference type="Proteomes" id="UP001165393">
    <property type="component" value="Unassembled WGS sequence"/>
</dbReference>
<dbReference type="InterPro" id="IPR000700">
    <property type="entry name" value="PAS-assoc_C"/>
</dbReference>
<dbReference type="PANTHER" id="PTHR43228:SF1">
    <property type="entry name" value="TWO-COMPONENT RESPONSE REGULATOR ARR22"/>
    <property type="match status" value="1"/>
</dbReference>
<dbReference type="SUPFAM" id="SSF55785">
    <property type="entry name" value="PYP-like sensor domain (PAS domain)"/>
    <property type="match status" value="1"/>
</dbReference>
<feature type="modified residue" description="4-aspartylphosphate" evidence="1">
    <location>
        <position position="412"/>
    </location>
</feature>
<evidence type="ECO:0000256" key="1">
    <source>
        <dbReference type="PROSITE-ProRule" id="PRU00169"/>
    </source>
</evidence>
<sequence>MTYQKFDNEHLQERLLDLLRSNEQVQQREMDATALLDIIQVIGEANSGLQVIDSLLQGVQVITGHHSSLVLEPQPDHQGYWLEKNCTHPSFKKSLWCAASVFERVLAGEVVVLFKPSLVDEFQDQDPALLENTRSALILSVISDFEPQIIILFHRNSNHFSPHQKEAIRRLKPMVEQRLQSLEFDAKLRKMVAKRTNDLRQSQKRMASFARSSSDWFWEMDDQMRFCYTSTQDHQDAITMRDDLFGKTILELRTGQECTKLNKWFSVTRILQDRGAIRDFEFELDLPSRTPIWIRISGEPFFSERGVFEGYRGTAKNITERKSEERELSAQIQQFSNRNQSLQRPELLVAEPSPNQPETNEFRVLLVDDCESSQMITQLMLMNLGYPTETVESGAKALKLSSLKDFELILMDLDMPDMSGEEVSRQMRMLGVSAPILALTGCSYAQRGEQVADAGMNGFIEKPVRLNVLQEQLNKTFAL</sequence>
<dbReference type="AlphaFoldDB" id="A0AA41W901"/>
<dbReference type="InterPro" id="IPR001789">
    <property type="entry name" value="Sig_transdc_resp-reg_receiver"/>
</dbReference>
<keyword evidence="5" id="KW-1185">Reference proteome</keyword>
<proteinExistence type="predicted"/>
<accession>A0AA41W901</accession>
<dbReference type="InterPro" id="IPR011006">
    <property type="entry name" value="CheY-like_superfamily"/>
</dbReference>
<dbReference type="PROSITE" id="PS50110">
    <property type="entry name" value="RESPONSE_REGULATORY"/>
    <property type="match status" value="1"/>
</dbReference>
<dbReference type="Gene3D" id="3.30.450.20">
    <property type="entry name" value="PAS domain"/>
    <property type="match status" value="1"/>
</dbReference>
<feature type="domain" description="PAC" evidence="3">
    <location>
        <begin position="278"/>
        <end position="330"/>
    </location>
</feature>
<dbReference type="EMBL" id="JAMQGP010000010">
    <property type="protein sequence ID" value="MCM2681270.1"/>
    <property type="molecule type" value="Genomic_DNA"/>
</dbReference>
<evidence type="ECO:0000259" key="3">
    <source>
        <dbReference type="PROSITE" id="PS50113"/>
    </source>
</evidence>
<keyword evidence="1" id="KW-0597">Phosphoprotein</keyword>
<dbReference type="GO" id="GO:0000160">
    <property type="term" value="P:phosphorelay signal transduction system"/>
    <property type="evidence" value="ECO:0007669"/>
    <property type="project" value="InterPro"/>
</dbReference>
<reference evidence="4 5" key="1">
    <citation type="journal article" date="2013" name="Antonie Van Leeuwenhoek">
        <title>Echinimonas agarilytica gen. nov., sp. nov., a new gammaproteobacterium isolated from the sea urchin Strongylocentrotus intermedius.</title>
        <authorList>
            <person name="Nedashkovskaya O.I."/>
            <person name="Stenkova A.M."/>
            <person name="Zhukova N.V."/>
            <person name="Van Trappen S."/>
            <person name="Lee J.S."/>
            <person name="Kim S.B."/>
        </authorList>
    </citation>
    <scope>NUCLEOTIDE SEQUENCE [LARGE SCALE GENOMIC DNA]</scope>
    <source>
        <strain evidence="4 5">KMM 6351</strain>
    </source>
</reference>
<gene>
    <name evidence="4" type="ORF">NAF29_16605</name>
</gene>
<dbReference type="Gene3D" id="3.40.50.2300">
    <property type="match status" value="1"/>
</dbReference>
<evidence type="ECO:0000313" key="4">
    <source>
        <dbReference type="EMBL" id="MCM2681270.1"/>
    </source>
</evidence>
<dbReference type="PROSITE" id="PS50113">
    <property type="entry name" value="PAC"/>
    <property type="match status" value="1"/>
</dbReference>
<evidence type="ECO:0000313" key="5">
    <source>
        <dbReference type="Proteomes" id="UP001165393"/>
    </source>
</evidence>
<dbReference type="InterPro" id="IPR001610">
    <property type="entry name" value="PAC"/>
</dbReference>
<organism evidence="4 5">
    <name type="scientific">Echinimonas agarilytica</name>
    <dbReference type="NCBI Taxonomy" id="1215918"/>
    <lineage>
        <taxon>Bacteria</taxon>
        <taxon>Pseudomonadati</taxon>
        <taxon>Pseudomonadota</taxon>
        <taxon>Gammaproteobacteria</taxon>
        <taxon>Alteromonadales</taxon>
        <taxon>Echinimonadaceae</taxon>
        <taxon>Echinimonas</taxon>
    </lineage>
</organism>
<dbReference type="Pfam" id="PF00072">
    <property type="entry name" value="Response_reg"/>
    <property type="match status" value="1"/>
</dbReference>
<feature type="domain" description="Response regulatory" evidence="2">
    <location>
        <begin position="363"/>
        <end position="477"/>
    </location>
</feature>
<dbReference type="InterPro" id="IPR035965">
    <property type="entry name" value="PAS-like_dom_sf"/>
</dbReference>
<dbReference type="PANTHER" id="PTHR43228">
    <property type="entry name" value="TWO-COMPONENT RESPONSE REGULATOR"/>
    <property type="match status" value="1"/>
</dbReference>
<dbReference type="SMART" id="SM00448">
    <property type="entry name" value="REC"/>
    <property type="match status" value="1"/>
</dbReference>
<dbReference type="SMART" id="SM00086">
    <property type="entry name" value="PAC"/>
    <property type="match status" value="1"/>
</dbReference>